<evidence type="ECO:0000256" key="2">
    <source>
        <dbReference type="ARBA" id="ARBA00022801"/>
    </source>
</evidence>
<dbReference type="NCBIfam" id="TIGR00666">
    <property type="entry name" value="PBP4"/>
    <property type="match status" value="1"/>
</dbReference>
<sequence>MAAVAVVLLVLGAILVPGWMRSTQIAEPPAPVRLEPEITALGGSSAPSTAGIDAALAEPLTNPALGQFAGIVFDASTGEPVWQRDAGTSLVPASTGKVLSMSAVLLGLDHDKRFSTKVVRGAEPGSVVLVGGGDVTLSALPAGEESFYPDAPKFDDLLAQVRAATGGPVTSVRVDTSRYSGPLLAEGWLPEDIPGGYVAPVQPVMLDGGRADPKVNYSPRPPDPALEAGKALAAELGASSVSAGTAPPNAQVLGEVKSATVREQVETVLRHSDNLLAETLIRELAIATGHPPSFAGGTAAVREVLTRHGFDLTGVRLADGSGLSTADRATPKVLGSVLAAANAPATPEGGLPERAAKLRALLPGIPVAGGWGSLDDRFQGTPGQGWARAKTGTLSGVNSLAGSVLTEDGRLLVFALMSNGTSPVEARPALDDVVDALRGCGCG</sequence>
<accession>A0ABV4CNN4</accession>
<dbReference type="GO" id="GO:0009002">
    <property type="term" value="F:serine-type D-Ala-D-Ala carboxypeptidase activity"/>
    <property type="evidence" value="ECO:0007669"/>
    <property type="project" value="UniProtKB-EC"/>
</dbReference>
<keyword evidence="2 3" id="KW-0378">Hydrolase</keyword>
<dbReference type="PANTHER" id="PTHR30023">
    <property type="entry name" value="D-ALANYL-D-ALANINE CARBOXYPEPTIDASE"/>
    <property type="match status" value="1"/>
</dbReference>
<keyword evidence="3" id="KW-0121">Carboxypeptidase</keyword>
<dbReference type="RefSeq" id="WP_369775117.1">
    <property type="nucleotide sequence ID" value="NZ_JBGEHV010000039.1"/>
</dbReference>
<dbReference type="Proteomes" id="UP001564626">
    <property type="component" value="Unassembled WGS sequence"/>
</dbReference>
<dbReference type="PRINTS" id="PR00922">
    <property type="entry name" value="DADACBPTASE3"/>
</dbReference>
<organism evidence="3 4">
    <name type="scientific">Saccharopolyspora cebuensis</name>
    <dbReference type="NCBI Taxonomy" id="418759"/>
    <lineage>
        <taxon>Bacteria</taxon>
        <taxon>Bacillati</taxon>
        <taxon>Actinomycetota</taxon>
        <taxon>Actinomycetes</taxon>
        <taxon>Pseudonocardiales</taxon>
        <taxon>Pseudonocardiaceae</taxon>
        <taxon>Saccharopolyspora</taxon>
    </lineage>
</organism>
<dbReference type="EC" id="3.4.16.4" evidence="3"/>
<dbReference type="Gene3D" id="3.40.710.10">
    <property type="entry name" value="DD-peptidase/beta-lactamase superfamily"/>
    <property type="match status" value="2"/>
</dbReference>
<dbReference type="SUPFAM" id="SSF56601">
    <property type="entry name" value="beta-lactamase/transpeptidase-like"/>
    <property type="match status" value="1"/>
</dbReference>
<comment type="caution">
    <text evidence="3">The sequence shown here is derived from an EMBL/GenBank/DDBJ whole genome shotgun (WGS) entry which is preliminary data.</text>
</comment>
<dbReference type="InterPro" id="IPR012338">
    <property type="entry name" value="Beta-lactam/transpept-like"/>
</dbReference>
<protein>
    <submittedName>
        <fullName evidence="3">D-alanyl-D-alanine carboxypeptidase/D-alanyl-D-alanine-endopeptidase</fullName>
        <ecNumber evidence="3">3.4.16.4</ecNumber>
    </submittedName>
</protein>
<keyword evidence="4" id="KW-1185">Reference proteome</keyword>
<dbReference type="EMBL" id="JBGEHV010000039">
    <property type="protein sequence ID" value="MEY8041572.1"/>
    <property type="molecule type" value="Genomic_DNA"/>
</dbReference>
<dbReference type="InterPro" id="IPR000667">
    <property type="entry name" value="Peptidase_S13"/>
</dbReference>
<gene>
    <name evidence="3" type="primary">dacB</name>
    <name evidence="3" type="ORF">AB8O55_19370</name>
</gene>
<comment type="similarity">
    <text evidence="1">Belongs to the peptidase S13 family.</text>
</comment>
<evidence type="ECO:0000313" key="4">
    <source>
        <dbReference type="Proteomes" id="UP001564626"/>
    </source>
</evidence>
<evidence type="ECO:0000313" key="3">
    <source>
        <dbReference type="EMBL" id="MEY8041572.1"/>
    </source>
</evidence>
<proteinExistence type="inferred from homology"/>
<name>A0ABV4CNN4_9PSEU</name>
<evidence type="ECO:0000256" key="1">
    <source>
        <dbReference type="ARBA" id="ARBA00006096"/>
    </source>
</evidence>
<keyword evidence="3" id="KW-0645">Protease</keyword>
<reference evidence="3 4" key="1">
    <citation type="submission" date="2024-08" db="EMBL/GenBank/DDBJ databases">
        <title>Genome mining of Saccharopolyspora cebuensis PGLac3 from Nigerian medicinal plant.</title>
        <authorList>
            <person name="Ezeobiora C.E."/>
            <person name="Igbokwe N.H."/>
            <person name="Amin D.H."/>
            <person name="Mendie U.E."/>
        </authorList>
    </citation>
    <scope>NUCLEOTIDE SEQUENCE [LARGE SCALE GENOMIC DNA]</scope>
    <source>
        <strain evidence="3 4">PGLac3</strain>
    </source>
</reference>
<dbReference type="Pfam" id="PF02113">
    <property type="entry name" value="Peptidase_S13"/>
    <property type="match status" value="2"/>
</dbReference>
<dbReference type="PANTHER" id="PTHR30023:SF0">
    <property type="entry name" value="PENICILLIN-SENSITIVE CARBOXYPEPTIDASE A"/>
    <property type="match status" value="1"/>
</dbReference>